<dbReference type="PANTHER" id="PTHR18881:SF3">
    <property type="entry name" value="POLYAMINE-MODULATED FACTOR 1-BINDING PROTEIN 1"/>
    <property type="match status" value="1"/>
</dbReference>
<accession>A0AAD1S0W7</accession>
<dbReference type="EMBL" id="OW240915">
    <property type="protein sequence ID" value="CAH2285452.1"/>
    <property type="molecule type" value="Genomic_DNA"/>
</dbReference>
<feature type="coiled-coil region" evidence="1">
    <location>
        <begin position="320"/>
        <end position="354"/>
    </location>
</feature>
<sequence length="395" mass="46125">MLVYSDSFFPPWFSTAQELASQEEKLLLLESSLKATQEQLSEQIAETVRQEQNSRKFQTEVRTLKERVTASAAESSEYKGMLDKLKAELISLKAEHRHTVQENIQLQQVNHKLDIEMDSLQEDVKNRQQQIQKYEEIVKCLREELSQMQHRDKDEQTYIEMLKKKHSDMESEMESLRVKRKGDVQMIKDQENRLMRLEEELSQNREKYSYSCTELLELQAQLKVSLLNLTTTEKQIKHLTTQAEFYEEMLPKLQEDLEHSREQCRKCTKSLETAEQSIHDLKLEICLIQGNHKQTVDKLREKTEEGCAISSELDSLRHCNKKLNEELSEFKMSMEQANAVMETLQHLNKNTEEECQCAVLPGDCLQRAYVLPKCHSVSLCSKRQPSGTHSVKAVR</sequence>
<dbReference type="GO" id="GO:0007283">
    <property type="term" value="P:spermatogenesis"/>
    <property type="evidence" value="ECO:0007669"/>
    <property type="project" value="TreeGrafter"/>
</dbReference>
<dbReference type="Gene3D" id="1.10.287.1490">
    <property type="match status" value="1"/>
</dbReference>
<evidence type="ECO:0000313" key="2">
    <source>
        <dbReference type="EMBL" id="CAH2285452.1"/>
    </source>
</evidence>
<keyword evidence="3" id="KW-1185">Reference proteome</keyword>
<gene>
    <name evidence="2" type="ORF">PECUL_23A030366</name>
</gene>
<evidence type="ECO:0000313" key="3">
    <source>
        <dbReference type="Proteomes" id="UP001295444"/>
    </source>
</evidence>
<dbReference type="AlphaFoldDB" id="A0AAD1S0W7"/>
<dbReference type="Proteomes" id="UP001295444">
    <property type="component" value="Chromosome 04"/>
</dbReference>
<feature type="coiled-coil region" evidence="1">
    <location>
        <begin position="75"/>
        <end position="263"/>
    </location>
</feature>
<name>A0AAD1S0W7_PELCU</name>
<keyword evidence="1" id="KW-0175">Coiled coil</keyword>
<dbReference type="PANTHER" id="PTHR18881">
    <property type="entry name" value="POLYAMINE-MODULATED FACTOR 1-BINDING PROTEIN 1-RELATED"/>
    <property type="match status" value="1"/>
</dbReference>
<protein>
    <submittedName>
        <fullName evidence="2">Uncharacterized protein</fullName>
    </submittedName>
</protein>
<reference evidence="2" key="1">
    <citation type="submission" date="2022-03" db="EMBL/GenBank/DDBJ databases">
        <authorList>
            <person name="Alioto T."/>
            <person name="Alioto T."/>
            <person name="Gomez Garrido J."/>
        </authorList>
    </citation>
    <scope>NUCLEOTIDE SEQUENCE</scope>
</reference>
<dbReference type="InterPro" id="IPR037391">
    <property type="entry name" value="PMF1-bd"/>
</dbReference>
<organism evidence="2 3">
    <name type="scientific">Pelobates cultripes</name>
    <name type="common">Western spadefoot toad</name>
    <dbReference type="NCBI Taxonomy" id="61616"/>
    <lineage>
        <taxon>Eukaryota</taxon>
        <taxon>Metazoa</taxon>
        <taxon>Chordata</taxon>
        <taxon>Craniata</taxon>
        <taxon>Vertebrata</taxon>
        <taxon>Euteleostomi</taxon>
        <taxon>Amphibia</taxon>
        <taxon>Batrachia</taxon>
        <taxon>Anura</taxon>
        <taxon>Pelobatoidea</taxon>
        <taxon>Pelobatidae</taxon>
        <taxon>Pelobates</taxon>
    </lineage>
</organism>
<proteinExistence type="predicted"/>
<evidence type="ECO:0000256" key="1">
    <source>
        <dbReference type="SAM" id="Coils"/>
    </source>
</evidence>